<evidence type="ECO:0000256" key="1">
    <source>
        <dbReference type="ARBA" id="ARBA00008279"/>
    </source>
</evidence>
<keyword evidence="5 8" id="KW-0547">Nucleotide-binding</keyword>
<dbReference type="InterPro" id="IPR027417">
    <property type="entry name" value="P-loop_NTPase"/>
</dbReference>
<dbReference type="RefSeq" id="WP_152759940.1">
    <property type="nucleotide sequence ID" value="NZ_WHLY01000002.1"/>
</dbReference>
<evidence type="ECO:0000313" key="13">
    <source>
        <dbReference type="Proteomes" id="UP000479293"/>
    </source>
</evidence>
<dbReference type="FunFam" id="3.40.50.300:FF:000057">
    <property type="entry name" value="GTPase Der"/>
    <property type="match status" value="1"/>
</dbReference>
<evidence type="ECO:0000313" key="12">
    <source>
        <dbReference type="EMBL" id="MPR34052.1"/>
    </source>
</evidence>
<protein>
    <recommendedName>
        <fullName evidence="2 8">GTPase Der</fullName>
    </recommendedName>
    <alternativeName>
        <fullName evidence="7 8">GTP-binding protein EngA</fullName>
    </alternativeName>
</protein>
<dbReference type="Pfam" id="PF01926">
    <property type="entry name" value="MMR_HSR1"/>
    <property type="match status" value="2"/>
</dbReference>
<gene>
    <name evidence="8" type="primary">der</name>
    <name evidence="12" type="ORF">GBK04_11905</name>
</gene>
<dbReference type="InterPro" id="IPR016484">
    <property type="entry name" value="GTPase_Der"/>
</dbReference>
<comment type="function">
    <text evidence="8 10">GTPase that plays an essential role in the late steps of ribosome biogenesis.</text>
</comment>
<dbReference type="AlphaFoldDB" id="A0A7C9FRU9"/>
<accession>A0A7C9FRU9</accession>
<evidence type="ECO:0000256" key="2">
    <source>
        <dbReference type="ARBA" id="ARBA00020953"/>
    </source>
</evidence>
<dbReference type="HAMAP" id="MF_00195">
    <property type="entry name" value="GTPase_Der"/>
    <property type="match status" value="1"/>
</dbReference>
<evidence type="ECO:0000256" key="6">
    <source>
        <dbReference type="ARBA" id="ARBA00023134"/>
    </source>
</evidence>
<reference evidence="12 13" key="1">
    <citation type="submission" date="2019-10" db="EMBL/GenBank/DDBJ databases">
        <title>Draft Genome Sequence of Cytophagaceae sp. SJW1-29.</title>
        <authorList>
            <person name="Choi A."/>
        </authorList>
    </citation>
    <scope>NUCLEOTIDE SEQUENCE [LARGE SCALE GENOMIC DNA]</scope>
    <source>
        <strain evidence="12 13">SJW1-29</strain>
    </source>
</reference>
<comment type="caution">
    <text evidence="12">The sequence shown here is derived from an EMBL/GenBank/DDBJ whole genome shotgun (WGS) entry which is preliminary data.</text>
</comment>
<name>A0A7C9FRU9_9BACT</name>
<keyword evidence="4 10" id="KW-0677">Repeat</keyword>
<dbReference type="GO" id="GO:0005525">
    <property type="term" value="F:GTP binding"/>
    <property type="evidence" value="ECO:0007669"/>
    <property type="project" value="UniProtKB-UniRule"/>
</dbReference>
<dbReference type="PROSITE" id="PS51712">
    <property type="entry name" value="G_ENGA"/>
    <property type="match status" value="2"/>
</dbReference>
<feature type="binding site" evidence="8">
    <location>
        <begin position="230"/>
        <end position="234"/>
    </location>
    <ligand>
        <name>GTP</name>
        <dbReference type="ChEBI" id="CHEBI:37565"/>
        <label>2</label>
    </ligand>
</feature>
<evidence type="ECO:0000256" key="7">
    <source>
        <dbReference type="ARBA" id="ARBA00032345"/>
    </source>
</evidence>
<feature type="domain" description="EngA-type G" evidence="11">
    <location>
        <begin position="177"/>
        <end position="352"/>
    </location>
</feature>
<dbReference type="InterPro" id="IPR006073">
    <property type="entry name" value="GTP-bd"/>
</dbReference>
<keyword evidence="13" id="KW-1185">Reference proteome</keyword>
<dbReference type="GO" id="GO:0042254">
    <property type="term" value="P:ribosome biogenesis"/>
    <property type="evidence" value="ECO:0007669"/>
    <property type="project" value="UniProtKB-KW"/>
</dbReference>
<dbReference type="CDD" id="cd01895">
    <property type="entry name" value="EngA2"/>
    <property type="match status" value="1"/>
</dbReference>
<dbReference type="GO" id="GO:0043022">
    <property type="term" value="F:ribosome binding"/>
    <property type="evidence" value="ECO:0007669"/>
    <property type="project" value="TreeGrafter"/>
</dbReference>
<dbReference type="PANTHER" id="PTHR43834">
    <property type="entry name" value="GTPASE DER"/>
    <property type="match status" value="1"/>
</dbReference>
<keyword evidence="3 8" id="KW-0690">Ribosome biogenesis</keyword>
<dbReference type="PRINTS" id="PR00326">
    <property type="entry name" value="GTP1OBG"/>
</dbReference>
<dbReference type="Gene3D" id="3.30.300.20">
    <property type="match status" value="1"/>
</dbReference>
<evidence type="ECO:0000259" key="11">
    <source>
        <dbReference type="PROSITE" id="PS51712"/>
    </source>
</evidence>
<evidence type="ECO:0000256" key="9">
    <source>
        <dbReference type="PROSITE-ProRule" id="PRU01049"/>
    </source>
</evidence>
<dbReference type="NCBIfam" id="TIGR00231">
    <property type="entry name" value="small_GTP"/>
    <property type="match status" value="2"/>
</dbReference>
<dbReference type="InterPro" id="IPR032859">
    <property type="entry name" value="KH_dom-like"/>
</dbReference>
<feature type="binding site" evidence="8">
    <location>
        <begin position="56"/>
        <end position="60"/>
    </location>
    <ligand>
        <name>GTP</name>
        <dbReference type="ChEBI" id="CHEBI:37565"/>
        <label>1</label>
    </ligand>
</feature>
<organism evidence="12 13">
    <name type="scientific">Salmonirosea aquatica</name>
    <dbReference type="NCBI Taxonomy" id="2654236"/>
    <lineage>
        <taxon>Bacteria</taxon>
        <taxon>Pseudomonadati</taxon>
        <taxon>Bacteroidota</taxon>
        <taxon>Cytophagia</taxon>
        <taxon>Cytophagales</taxon>
        <taxon>Spirosomataceae</taxon>
        <taxon>Salmonirosea</taxon>
    </lineage>
</organism>
<feature type="binding site" evidence="8">
    <location>
        <begin position="295"/>
        <end position="298"/>
    </location>
    <ligand>
        <name>GTP</name>
        <dbReference type="ChEBI" id="CHEBI:37565"/>
        <label>2</label>
    </ligand>
</feature>
<dbReference type="FunFam" id="3.30.300.20:FF:000004">
    <property type="entry name" value="GTPase Der"/>
    <property type="match status" value="1"/>
</dbReference>
<dbReference type="SUPFAM" id="SSF52540">
    <property type="entry name" value="P-loop containing nucleoside triphosphate hydrolases"/>
    <property type="match status" value="2"/>
</dbReference>
<evidence type="ECO:0000256" key="8">
    <source>
        <dbReference type="HAMAP-Rule" id="MF_00195"/>
    </source>
</evidence>
<evidence type="ECO:0000256" key="10">
    <source>
        <dbReference type="RuleBase" id="RU004481"/>
    </source>
</evidence>
<feature type="binding site" evidence="8">
    <location>
        <begin position="119"/>
        <end position="122"/>
    </location>
    <ligand>
        <name>GTP</name>
        <dbReference type="ChEBI" id="CHEBI:37565"/>
        <label>1</label>
    </ligand>
</feature>
<dbReference type="Gene3D" id="3.40.50.300">
    <property type="entry name" value="P-loop containing nucleotide triphosphate hydrolases"/>
    <property type="match status" value="2"/>
</dbReference>
<comment type="similarity">
    <text evidence="1 8 9 10">Belongs to the TRAFAC class TrmE-Era-EngA-EngB-Septin-like GTPase superfamily. EngA (Der) GTPase family.</text>
</comment>
<dbReference type="NCBIfam" id="TIGR03594">
    <property type="entry name" value="GTPase_EngA"/>
    <property type="match status" value="1"/>
</dbReference>
<evidence type="ECO:0000256" key="5">
    <source>
        <dbReference type="ARBA" id="ARBA00022741"/>
    </source>
</evidence>
<proteinExistence type="inferred from homology"/>
<dbReference type="PANTHER" id="PTHR43834:SF6">
    <property type="entry name" value="GTPASE DER"/>
    <property type="match status" value="1"/>
</dbReference>
<dbReference type="InterPro" id="IPR005225">
    <property type="entry name" value="Small_GTP-bd"/>
</dbReference>
<evidence type="ECO:0000256" key="3">
    <source>
        <dbReference type="ARBA" id="ARBA00022517"/>
    </source>
</evidence>
<dbReference type="InterPro" id="IPR031166">
    <property type="entry name" value="G_ENGA"/>
</dbReference>
<dbReference type="EMBL" id="WHLY01000002">
    <property type="protein sequence ID" value="MPR34052.1"/>
    <property type="molecule type" value="Genomic_DNA"/>
</dbReference>
<feature type="binding site" evidence="8">
    <location>
        <begin position="183"/>
        <end position="190"/>
    </location>
    <ligand>
        <name>GTP</name>
        <dbReference type="ChEBI" id="CHEBI:37565"/>
        <label>2</label>
    </ligand>
</feature>
<keyword evidence="6 8" id="KW-0342">GTP-binding</keyword>
<feature type="domain" description="EngA-type G" evidence="11">
    <location>
        <begin position="3"/>
        <end position="168"/>
    </location>
</feature>
<dbReference type="PIRSF" id="PIRSF006485">
    <property type="entry name" value="GTP-binding_EngA"/>
    <property type="match status" value="1"/>
</dbReference>
<dbReference type="Pfam" id="PF14714">
    <property type="entry name" value="KH_dom-like"/>
    <property type="match status" value="1"/>
</dbReference>
<dbReference type="Proteomes" id="UP000479293">
    <property type="component" value="Unassembled WGS sequence"/>
</dbReference>
<dbReference type="InterPro" id="IPR015946">
    <property type="entry name" value="KH_dom-like_a/b"/>
</dbReference>
<sequence>MANIVSIVGRPNVGKSTLFNRLIEERKAIMDNQSGVTRDRHYGYAEWNGQHFTVIDTGGYVVGSDDIFEGAIRDQVQLAIEESTVVLFMVDCMSGLTELDKEFANVLRRYKKPVFLVANKAESIERYQSSGEFYELGMGELIYPISSQTGYGTGDLLDEVVKYFDTPGVENPEEGIPRIAIVGRPNVGKSSFLNVLTGTERSIVTNIAGTTRDAIHTPYKAFGREYILIDTAGMRRKAKVKEDIEFYSTIRSVKAVEESDVCIMMLDAENGLEGQDMTLIGQADKAKKGIVIMVNKWDLIEKDSKTADQLKKEMLERLAPMNYMPIIFASVLEKQRIFQVMEKAMEVYENKSRKITTSKLNDVMQEEIKKYPPPAQRGRHINIKYMIQLPTPSPTFVFFCNYPKLIKEPYMRYLENRMREHFDFTGVPITLFFREK</sequence>
<evidence type="ECO:0000256" key="4">
    <source>
        <dbReference type="ARBA" id="ARBA00022737"/>
    </source>
</evidence>
<comment type="subunit">
    <text evidence="8">Associates with the 50S ribosomal subunit.</text>
</comment>
<feature type="binding site" evidence="8">
    <location>
        <begin position="9"/>
        <end position="16"/>
    </location>
    <ligand>
        <name>GTP</name>
        <dbReference type="ChEBI" id="CHEBI:37565"/>
        <label>1</label>
    </ligand>
</feature>
<dbReference type="CDD" id="cd01894">
    <property type="entry name" value="EngA1"/>
    <property type="match status" value="1"/>
</dbReference>
<dbReference type="FunFam" id="3.40.50.300:FF:000040">
    <property type="entry name" value="GTPase Der"/>
    <property type="match status" value="1"/>
</dbReference>